<sequence length="59" mass="6671">SVLFSIELKTKEKGRREKRRFLVVCSSPPSVPSSLSSLVISPSSATLALWHRQHTMKIY</sequence>
<dbReference type="AlphaFoldDB" id="A0A9I9E5E0"/>
<dbReference type="Gramene" id="MELO3C029026.2.1">
    <property type="protein sequence ID" value="MELO3C029026.2.1"/>
    <property type="gene ID" value="MELO3C029026.2"/>
</dbReference>
<name>A0A9I9E5E0_CUCME</name>
<accession>A0A9I9E5E0</accession>
<proteinExistence type="predicted"/>
<dbReference type="EnsemblPlants" id="MELO3C029026.2.1">
    <property type="protein sequence ID" value="MELO3C029026.2.1"/>
    <property type="gene ID" value="MELO3C029026.2"/>
</dbReference>
<reference evidence="1" key="1">
    <citation type="submission" date="2023-03" db="UniProtKB">
        <authorList>
            <consortium name="EnsemblPlants"/>
        </authorList>
    </citation>
    <scope>IDENTIFICATION</scope>
</reference>
<organism evidence="1">
    <name type="scientific">Cucumis melo</name>
    <name type="common">Muskmelon</name>
    <dbReference type="NCBI Taxonomy" id="3656"/>
    <lineage>
        <taxon>Eukaryota</taxon>
        <taxon>Viridiplantae</taxon>
        <taxon>Streptophyta</taxon>
        <taxon>Embryophyta</taxon>
        <taxon>Tracheophyta</taxon>
        <taxon>Spermatophyta</taxon>
        <taxon>Magnoliopsida</taxon>
        <taxon>eudicotyledons</taxon>
        <taxon>Gunneridae</taxon>
        <taxon>Pentapetalae</taxon>
        <taxon>rosids</taxon>
        <taxon>fabids</taxon>
        <taxon>Cucurbitales</taxon>
        <taxon>Cucurbitaceae</taxon>
        <taxon>Benincaseae</taxon>
        <taxon>Cucumis</taxon>
    </lineage>
</organism>
<evidence type="ECO:0000313" key="1">
    <source>
        <dbReference type="EnsemblPlants" id="MELO3C029026.2.1"/>
    </source>
</evidence>
<protein>
    <submittedName>
        <fullName evidence="1">Uncharacterized protein</fullName>
    </submittedName>
</protein>